<dbReference type="InterPro" id="IPR052186">
    <property type="entry name" value="Hydantoin_racemase-like"/>
</dbReference>
<dbReference type="EMBL" id="AWTC01000013">
    <property type="protein sequence ID" value="EST11192.1"/>
    <property type="molecule type" value="Genomic_DNA"/>
</dbReference>
<protein>
    <submittedName>
        <fullName evidence="2">Asp/Glu racemase</fullName>
    </submittedName>
</protein>
<evidence type="ECO:0000256" key="1">
    <source>
        <dbReference type="ARBA" id="ARBA00038414"/>
    </source>
</evidence>
<dbReference type="PATRIC" id="fig|1395513.3.peg.2698"/>
<gene>
    <name evidence="2" type="ORF">P343_13310</name>
</gene>
<name>V6IVK7_9BACL</name>
<dbReference type="InterPro" id="IPR053714">
    <property type="entry name" value="Iso_Racemase_Enz_sf"/>
</dbReference>
<evidence type="ECO:0000313" key="3">
    <source>
        <dbReference type="Proteomes" id="UP000018296"/>
    </source>
</evidence>
<dbReference type="AlphaFoldDB" id="V6IVK7"/>
<sequence length="234" mass="25509">MKKLLVINPNTSEDMTASIHEVITGVLPHVDVRVVRPTTGPESLESFYDYQIAAYELIKMVQKDQQTYDGILIACFGDPGLYALKEICSCPVIGIAEASFSAALLLGKKFVVITALQKAVPMMEDLIDQYGLEKRCATVRAINLDVLAIEQDRGSKYARFIEVGRSCVADGAEVLILGCASMTGLKEKMEDSLHIPVIDPVVTGIKMLKMIVDTGLNTSKAGLYQEPPKGLFPL</sequence>
<dbReference type="PANTHER" id="PTHR28047">
    <property type="entry name" value="PROTEIN DCG1"/>
    <property type="match status" value="1"/>
</dbReference>
<dbReference type="RefSeq" id="WP_023510899.1">
    <property type="nucleotide sequence ID" value="NZ_AWTC01000013.1"/>
</dbReference>
<dbReference type="STRING" id="1395513.P343_13310"/>
<dbReference type="Proteomes" id="UP000018296">
    <property type="component" value="Unassembled WGS sequence"/>
</dbReference>
<dbReference type="eggNOG" id="COG4126">
    <property type="taxonomic scope" value="Bacteria"/>
</dbReference>
<accession>V6IVK7</accession>
<keyword evidence="3" id="KW-1185">Reference proteome</keyword>
<reference evidence="2 3" key="1">
    <citation type="journal article" date="2013" name="Genome Announc.">
        <title>Genome Sequence of Sporolactobacillus laevolacticus DSM442, an Efficient Polymer-Grade D-Lactate Producer from Agricultural Waste Cottonseed as a Nitrogen Source.</title>
        <authorList>
            <person name="Wang H."/>
            <person name="Wang L."/>
            <person name="Ju J."/>
            <person name="Yu B."/>
            <person name="Ma Y."/>
        </authorList>
    </citation>
    <scope>NUCLEOTIDE SEQUENCE [LARGE SCALE GENOMIC DNA]</scope>
    <source>
        <strain evidence="2 3">DSM 442</strain>
    </source>
</reference>
<proteinExistence type="inferred from homology"/>
<dbReference type="GO" id="GO:0047661">
    <property type="term" value="F:amino-acid racemase activity"/>
    <property type="evidence" value="ECO:0007669"/>
    <property type="project" value="InterPro"/>
</dbReference>
<dbReference type="OrthoDB" id="9791723at2"/>
<organism evidence="2 3">
    <name type="scientific">Sporolactobacillus laevolacticus DSM 442</name>
    <dbReference type="NCBI Taxonomy" id="1395513"/>
    <lineage>
        <taxon>Bacteria</taxon>
        <taxon>Bacillati</taxon>
        <taxon>Bacillota</taxon>
        <taxon>Bacilli</taxon>
        <taxon>Bacillales</taxon>
        <taxon>Sporolactobacillaceae</taxon>
        <taxon>Sporolactobacillus</taxon>
    </lineage>
</organism>
<dbReference type="PANTHER" id="PTHR28047:SF5">
    <property type="entry name" value="PROTEIN DCG1"/>
    <property type="match status" value="1"/>
</dbReference>
<comment type="similarity">
    <text evidence="1">Belongs to the HyuE racemase family.</text>
</comment>
<dbReference type="Gene3D" id="3.40.50.12500">
    <property type="match status" value="1"/>
</dbReference>
<comment type="caution">
    <text evidence="2">The sequence shown here is derived from an EMBL/GenBank/DDBJ whole genome shotgun (WGS) entry which is preliminary data.</text>
</comment>
<dbReference type="Pfam" id="PF01177">
    <property type="entry name" value="Asp_Glu_race"/>
    <property type="match status" value="1"/>
</dbReference>
<dbReference type="InterPro" id="IPR015942">
    <property type="entry name" value="Asp/Glu/hydantoin_racemase"/>
</dbReference>
<evidence type="ECO:0000313" key="2">
    <source>
        <dbReference type="EMBL" id="EST11192.1"/>
    </source>
</evidence>